<proteinExistence type="predicted"/>
<dbReference type="InterPro" id="IPR036928">
    <property type="entry name" value="AS_sf"/>
</dbReference>
<dbReference type="SUPFAM" id="SSF75304">
    <property type="entry name" value="Amidase signature (AS) enzymes"/>
    <property type="match status" value="1"/>
</dbReference>
<organism evidence="1 2">
    <name type="scientific">Kwoniella heveanensis BCC8398</name>
    <dbReference type="NCBI Taxonomy" id="1296120"/>
    <lineage>
        <taxon>Eukaryota</taxon>
        <taxon>Fungi</taxon>
        <taxon>Dikarya</taxon>
        <taxon>Basidiomycota</taxon>
        <taxon>Agaricomycotina</taxon>
        <taxon>Tremellomycetes</taxon>
        <taxon>Tremellales</taxon>
        <taxon>Cryptococcaceae</taxon>
        <taxon>Kwoniella</taxon>
    </lineage>
</organism>
<evidence type="ECO:0000313" key="1">
    <source>
        <dbReference type="EMBL" id="OCF36764.1"/>
    </source>
</evidence>
<dbReference type="Gene3D" id="3.90.1300.10">
    <property type="entry name" value="Amidase signature (AS) domain"/>
    <property type="match status" value="1"/>
</dbReference>
<dbReference type="STRING" id="1296120.A0A1B9H0I7"/>
<sequence>MFQKVLTVWYADSQANRRHNHLPNKILLPSDDLPMMPNNIKEMVMKFVHDTERIFGMEAQMINMTEAHPPREEIMSLQQFDEVVFAQQWRDLGKPFAEAYEKSHNGRFPPVRTFMREQWHMAENCSWTSKKFDEYRKLMEHTGDWFNGLMGRDEETCSKAILMEPMALNELPVYREREMTDMREPLAQRVNPILADVPSSIAGCPHYVVPIGQVPFKSLVSEQEEMQTVSMSLIAYPGCDFMLLDLITKLNYAGVIQDVKTGLTAF</sequence>
<reference evidence="1 2" key="1">
    <citation type="submission" date="2013-07" db="EMBL/GenBank/DDBJ databases">
        <title>The Genome Sequence of Cryptococcus heveanensis BCC8398.</title>
        <authorList>
            <consortium name="The Broad Institute Genome Sequencing Platform"/>
            <person name="Cuomo C."/>
            <person name="Litvintseva A."/>
            <person name="Chen Y."/>
            <person name="Heitman J."/>
            <person name="Sun S."/>
            <person name="Springer D."/>
            <person name="Dromer F."/>
            <person name="Young S.K."/>
            <person name="Zeng Q."/>
            <person name="Gargeya S."/>
            <person name="Fitzgerald M."/>
            <person name="Abouelleil A."/>
            <person name="Alvarado L."/>
            <person name="Berlin A.M."/>
            <person name="Chapman S.B."/>
            <person name="Dewar J."/>
            <person name="Goldberg J."/>
            <person name="Griggs A."/>
            <person name="Gujja S."/>
            <person name="Hansen M."/>
            <person name="Howarth C."/>
            <person name="Imamovic A."/>
            <person name="Larimer J."/>
            <person name="McCowan C."/>
            <person name="Murphy C."/>
            <person name="Pearson M."/>
            <person name="Priest M."/>
            <person name="Roberts A."/>
            <person name="Saif S."/>
            <person name="Shea T."/>
            <person name="Sykes S."/>
            <person name="Wortman J."/>
            <person name="Nusbaum C."/>
            <person name="Birren B."/>
        </authorList>
    </citation>
    <scope>NUCLEOTIDE SEQUENCE [LARGE SCALE GENOMIC DNA]</scope>
    <source>
        <strain evidence="1 2">BCC8398</strain>
    </source>
</reference>
<keyword evidence="2" id="KW-1185">Reference proteome</keyword>
<evidence type="ECO:0000313" key="2">
    <source>
        <dbReference type="Proteomes" id="UP000092666"/>
    </source>
</evidence>
<accession>A0A1B9H0I7</accession>
<reference evidence="2" key="2">
    <citation type="submission" date="2013-12" db="EMBL/GenBank/DDBJ databases">
        <title>Evolution of pathogenesis and genome organization in the Tremellales.</title>
        <authorList>
            <person name="Cuomo C."/>
            <person name="Litvintseva A."/>
            <person name="Heitman J."/>
            <person name="Chen Y."/>
            <person name="Sun S."/>
            <person name="Springer D."/>
            <person name="Dromer F."/>
            <person name="Young S."/>
            <person name="Zeng Q."/>
            <person name="Chapman S."/>
            <person name="Gujja S."/>
            <person name="Saif S."/>
            <person name="Birren B."/>
        </authorList>
    </citation>
    <scope>NUCLEOTIDE SEQUENCE [LARGE SCALE GENOMIC DNA]</scope>
    <source>
        <strain evidence="2">BCC8398</strain>
    </source>
</reference>
<dbReference type="Proteomes" id="UP000092666">
    <property type="component" value="Unassembled WGS sequence"/>
</dbReference>
<dbReference type="OrthoDB" id="5423360at2759"/>
<protein>
    <submittedName>
        <fullName evidence="1">Uncharacterized protein</fullName>
    </submittedName>
</protein>
<name>A0A1B9H0I7_9TREE</name>
<dbReference type="EMBL" id="KI669494">
    <property type="protein sequence ID" value="OCF36764.1"/>
    <property type="molecule type" value="Genomic_DNA"/>
</dbReference>
<gene>
    <name evidence="1" type="ORF">I316_01360</name>
</gene>
<dbReference type="AlphaFoldDB" id="A0A1B9H0I7"/>